<reference evidence="4 5" key="1">
    <citation type="journal article" date="2011" name="EMBO J.">
        <title>Structural diversity of bacterial flagellar motors.</title>
        <authorList>
            <person name="Chen S."/>
            <person name="Beeby M."/>
            <person name="Murphy G.E."/>
            <person name="Leadbetter J.R."/>
            <person name="Hendrixson D.R."/>
            <person name="Briegel A."/>
            <person name="Li Z."/>
            <person name="Shi J."/>
            <person name="Tocheva E.I."/>
            <person name="Muller A."/>
            <person name="Dobro M.J."/>
            <person name="Jensen G.J."/>
        </authorList>
    </citation>
    <scope>NUCLEOTIDE SEQUENCE [LARGE SCALE GENOMIC DNA]</scope>
    <source>
        <strain evidence="4 5">DSM 6540</strain>
    </source>
</reference>
<dbReference type="PANTHER" id="PTHR10587">
    <property type="entry name" value="GLYCOSYL TRANSFERASE-RELATED"/>
    <property type="match status" value="1"/>
</dbReference>
<evidence type="ECO:0000259" key="3">
    <source>
        <dbReference type="PROSITE" id="PS51677"/>
    </source>
</evidence>
<dbReference type="GO" id="GO:0005975">
    <property type="term" value="P:carbohydrate metabolic process"/>
    <property type="evidence" value="ECO:0007669"/>
    <property type="project" value="InterPro"/>
</dbReference>
<dbReference type="InterPro" id="IPR050248">
    <property type="entry name" value="Polysacc_deacetylase_ArnD"/>
</dbReference>
<dbReference type="Pfam" id="PF01522">
    <property type="entry name" value="Polysacc_deac_1"/>
    <property type="match status" value="1"/>
</dbReference>
<dbReference type="Gene3D" id="3.20.20.370">
    <property type="entry name" value="Glycoside hydrolase/deacetylase"/>
    <property type="match status" value="1"/>
</dbReference>
<sequence length="215" mass="22951">MYVPSTSDFNRQAVVYRMGDPSKPLAALTFDDGPDTKWTPQILDILAAKGVKATFFVLGQEVEKNPRIAARIVREGHTIASHGYSHVSLTQLSLPQMFSQLSKANSAISAATGVIPGLLRPVGGAYNQQVLKTVTQNGFNLILWSVDPQDWRGLSAGAILNNVLSNTRAGGIILLHSGEGPNLTGTVQALPQMVDQLQAQGLRLVTVPELLGLSA</sequence>
<dbReference type="eggNOG" id="COG0726">
    <property type="taxonomic scope" value="Bacteria"/>
</dbReference>
<evidence type="ECO:0000313" key="4">
    <source>
        <dbReference type="EMBL" id="EGO65478.1"/>
    </source>
</evidence>
<dbReference type="GO" id="GO:0046872">
    <property type="term" value="F:metal ion binding"/>
    <property type="evidence" value="ECO:0007669"/>
    <property type="project" value="UniProtKB-KW"/>
</dbReference>
<evidence type="ECO:0000256" key="1">
    <source>
        <dbReference type="ARBA" id="ARBA00022723"/>
    </source>
</evidence>
<feature type="domain" description="NodB homology" evidence="3">
    <location>
        <begin position="24"/>
        <end position="205"/>
    </location>
</feature>
<evidence type="ECO:0000313" key="5">
    <source>
        <dbReference type="Proteomes" id="UP000003240"/>
    </source>
</evidence>
<dbReference type="AlphaFoldDB" id="F7NER7"/>
<organism evidence="4 5">
    <name type="scientific">Acetonema longum DSM 6540</name>
    <dbReference type="NCBI Taxonomy" id="1009370"/>
    <lineage>
        <taxon>Bacteria</taxon>
        <taxon>Bacillati</taxon>
        <taxon>Bacillota</taxon>
        <taxon>Negativicutes</taxon>
        <taxon>Acetonemataceae</taxon>
        <taxon>Acetonema</taxon>
    </lineage>
</organism>
<comment type="caution">
    <text evidence="4">The sequence shown here is derived from an EMBL/GenBank/DDBJ whole genome shotgun (WGS) entry which is preliminary data.</text>
</comment>
<dbReference type="GO" id="GO:0016020">
    <property type="term" value="C:membrane"/>
    <property type="evidence" value="ECO:0007669"/>
    <property type="project" value="TreeGrafter"/>
</dbReference>
<dbReference type="CDD" id="cd10917">
    <property type="entry name" value="CE4_NodB_like_6s_7s"/>
    <property type="match status" value="1"/>
</dbReference>
<name>F7NER7_9FIRM</name>
<protein>
    <submittedName>
        <fullName evidence="4">Polysaccharide deacetylase, putative</fullName>
    </submittedName>
</protein>
<proteinExistence type="predicted"/>
<dbReference type="PROSITE" id="PS51677">
    <property type="entry name" value="NODB"/>
    <property type="match status" value="1"/>
</dbReference>
<accession>F7NER7</accession>
<dbReference type="PANTHER" id="PTHR10587:SF133">
    <property type="entry name" value="CHITIN DEACETYLASE 1-RELATED"/>
    <property type="match status" value="1"/>
</dbReference>
<dbReference type="SUPFAM" id="SSF88713">
    <property type="entry name" value="Glycoside hydrolase/deacetylase"/>
    <property type="match status" value="1"/>
</dbReference>
<dbReference type="STRING" id="1009370.ALO_02661"/>
<keyword evidence="2" id="KW-0378">Hydrolase</keyword>
<keyword evidence="1" id="KW-0479">Metal-binding</keyword>
<dbReference type="InterPro" id="IPR002509">
    <property type="entry name" value="NODB_dom"/>
</dbReference>
<dbReference type="GO" id="GO:0016810">
    <property type="term" value="F:hydrolase activity, acting on carbon-nitrogen (but not peptide) bonds"/>
    <property type="evidence" value="ECO:0007669"/>
    <property type="project" value="InterPro"/>
</dbReference>
<dbReference type="InterPro" id="IPR011330">
    <property type="entry name" value="Glyco_hydro/deAcase_b/a-brl"/>
</dbReference>
<evidence type="ECO:0000256" key="2">
    <source>
        <dbReference type="ARBA" id="ARBA00022801"/>
    </source>
</evidence>
<dbReference type="EMBL" id="AFGF01000017">
    <property type="protein sequence ID" value="EGO65478.1"/>
    <property type="molecule type" value="Genomic_DNA"/>
</dbReference>
<gene>
    <name evidence="4" type="ORF">ALO_02661</name>
</gene>
<keyword evidence="5" id="KW-1185">Reference proteome</keyword>
<dbReference type="Proteomes" id="UP000003240">
    <property type="component" value="Unassembled WGS sequence"/>
</dbReference>